<reference evidence="1 2" key="1">
    <citation type="submission" date="2018-09" db="EMBL/GenBank/DDBJ databases">
        <title>Genome sequencing of strain 6GH32-13.</title>
        <authorList>
            <person name="Weon H.-Y."/>
            <person name="Heo J."/>
            <person name="Kwon S.-W."/>
        </authorList>
    </citation>
    <scope>NUCLEOTIDE SEQUENCE [LARGE SCALE GENOMIC DNA]</scope>
    <source>
        <strain evidence="1 2">5GH32-13</strain>
    </source>
</reference>
<sequence length="149" mass="17412">MSIFEYPPVGFHFNVAFELFPQTPNDFRFQEVSGLNVELEMESFKEGGNNRFTWQLPVRSKYEDITLKRGMMLGSGIVLWCRKALENFEFEPINIMISLLNDQHIPLMNWHVINAIPKKWTVSNFNAGENAVVVESMVLSYQYFQVLRI</sequence>
<evidence type="ECO:0000313" key="1">
    <source>
        <dbReference type="EMBL" id="AXY73784.1"/>
    </source>
</evidence>
<dbReference type="PANTHER" id="PTHR38009">
    <property type="entry name" value="CONSERVED HYPOTHETICAL PHAGE TAIL PROTEIN"/>
    <property type="match status" value="1"/>
</dbReference>
<dbReference type="InterPro" id="IPR010667">
    <property type="entry name" value="Phage_T4_Gp19"/>
</dbReference>
<dbReference type="AlphaFoldDB" id="A0A3B7MHA9"/>
<name>A0A3B7MHA9_9BACT</name>
<dbReference type="RefSeq" id="WP_119049619.1">
    <property type="nucleotide sequence ID" value="NZ_CP032157.1"/>
</dbReference>
<accession>A0A3B7MHA9</accession>
<proteinExistence type="predicted"/>
<dbReference type="PANTHER" id="PTHR38009:SF1">
    <property type="entry name" value="CONSERVED HYPOTHETICAL PHAGE TAIL PROTEIN"/>
    <property type="match status" value="1"/>
</dbReference>
<dbReference type="KEGG" id="pseg:D3H65_07250"/>
<dbReference type="NCBIfam" id="TIGR02241">
    <property type="entry name" value="conserved hypothetical phage tail region protein"/>
    <property type="match status" value="1"/>
</dbReference>
<gene>
    <name evidence="1" type="ORF">D3H65_07250</name>
</gene>
<protein>
    <submittedName>
        <fullName evidence="1">Phage tail protein</fullName>
    </submittedName>
</protein>
<dbReference type="Pfam" id="PF06841">
    <property type="entry name" value="Phage_T4_gp19"/>
    <property type="match status" value="1"/>
</dbReference>
<dbReference type="OrthoDB" id="9799891at2"/>
<dbReference type="Proteomes" id="UP000263900">
    <property type="component" value="Chromosome"/>
</dbReference>
<keyword evidence="2" id="KW-1185">Reference proteome</keyword>
<organism evidence="1 2">
    <name type="scientific">Paraflavitalea soli</name>
    <dbReference type="NCBI Taxonomy" id="2315862"/>
    <lineage>
        <taxon>Bacteria</taxon>
        <taxon>Pseudomonadati</taxon>
        <taxon>Bacteroidota</taxon>
        <taxon>Chitinophagia</taxon>
        <taxon>Chitinophagales</taxon>
        <taxon>Chitinophagaceae</taxon>
        <taxon>Paraflavitalea</taxon>
    </lineage>
</organism>
<dbReference type="InterPro" id="IPR011747">
    <property type="entry name" value="CHP02241"/>
</dbReference>
<dbReference type="EMBL" id="CP032157">
    <property type="protein sequence ID" value="AXY73784.1"/>
    <property type="molecule type" value="Genomic_DNA"/>
</dbReference>
<dbReference type="GO" id="GO:0005198">
    <property type="term" value="F:structural molecule activity"/>
    <property type="evidence" value="ECO:0007669"/>
    <property type="project" value="InterPro"/>
</dbReference>
<evidence type="ECO:0000313" key="2">
    <source>
        <dbReference type="Proteomes" id="UP000263900"/>
    </source>
</evidence>